<protein>
    <recommendedName>
        <fullName evidence="2">Ecp2 effector protein-like domain-containing protein</fullName>
    </recommendedName>
</protein>
<dbReference type="GeneID" id="34554925"/>
<reference evidence="3 4" key="1">
    <citation type="submission" date="2016-09" db="EMBL/GenBank/DDBJ databases">
        <authorList>
            <person name="Capua I."/>
            <person name="De Benedictis P."/>
            <person name="Joannis T."/>
            <person name="Lombin L.H."/>
            <person name="Cattoli G."/>
        </authorList>
    </citation>
    <scope>NUCLEOTIDE SEQUENCE [LARGE SCALE GENOMIC DNA]</scope>
    <source>
        <strain evidence="3 4">IMI 309357</strain>
    </source>
</reference>
<feature type="domain" description="Ecp2 effector protein-like" evidence="2">
    <location>
        <begin position="540"/>
        <end position="630"/>
    </location>
</feature>
<keyword evidence="4" id="KW-1185">Reference proteome</keyword>
<dbReference type="RefSeq" id="XP_022480141.1">
    <property type="nucleotide sequence ID" value="XM_022613415.1"/>
</dbReference>
<comment type="caution">
    <text evidence="3">The sequence shown here is derived from an EMBL/GenBank/DDBJ whole genome shotgun (WGS) entry which is preliminary data.</text>
</comment>
<dbReference type="AlphaFoldDB" id="A0A1G4BNW7"/>
<feature type="chain" id="PRO_5009603132" description="Ecp2 effector protein-like domain-containing protein" evidence="1">
    <location>
        <begin position="20"/>
        <end position="647"/>
    </location>
</feature>
<keyword evidence="1" id="KW-0732">Signal</keyword>
<accession>A0A1G4BNW7</accession>
<evidence type="ECO:0000259" key="2">
    <source>
        <dbReference type="Pfam" id="PF14856"/>
    </source>
</evidence>
<dbReference type="InterPro" id="IPR029226">
    <property type="entry name" value="Ecp2-like"/>
</dbReference>
<proteinExistence type="predicted"/>
<evidence type="ECO:0000313" key="3">
    <source>
        <dbReference type="EMBL" id="OHF03003.1"/>
    </source>
</evidence>
<evidence type="ECO:0000256" key="1">
    <source>
        <dbReference type="SAM" id="SignalP"/>
    </source>
</evidence>
<feature type="signal peptide" evidence="1">
    <location>
        <begin position="1"/>
        <end position="19"/>
    </location>
</feature>
<organism evidence="3 4">
    <name type="scientific">Colletotrichum orchidophilum</name>
    <dbReference type="NCBI Taxonomy" id="1209926"/>
    <lineage>
        <taxon>Eukaryota</taxon>
        <taxon>Fungi</taxon>
        <taxon>Dikarya</taxon>
        <taxon>Ascomycota</taxon>
        <taxon>Pezizomycotina</taxon>
        <taxon>Sordariomycetes</taxon>
        <taxon>Hypocreomycetidae</taxon>
        <taxon>Glomerellales</taxon>
        <taxon>Glomerellaceae</taxon>
        <taxon>Colletotrichum</taxon>
    </lineage>
</organism>
<sequence length="647" mass="72206">MRMILAPVLALAAIALALAVPEHVVPEHVVPEQALVEVAAPIAKSSAITFKAANGSDVVVHVAPGVFMTDDVTKLPNDLGKQFKIQKTPQLMELCTVRASQKDNGDNGTPLRSDCQTLYDFSHSHPFFVYFDNKVDLNRWIELIYVGSCAYHTLTAHRNVVFSSGDIANFLDRSLSRKGWTNNGRMSASGEADCAVYEGDSGFAPVFWRLQQRGSVSSAFLLANDAFVPDNTTTTLKTRAIKHEKPLIVHALDDIPRNTSAFVFNDEVHGINTAEIKTYSKNQNMAKRFNLVVGGPPDGPYCVPAWLSSEWKQPDHPVKSDCEKLFEFLKVNAAKLEFKEKDHNKMIKFTAHETCALGFIPTQNSFTISNRDMVGFLERMLKWDGAKFGPDHILGKMGVQCGFKKDIPNQGEFHLFYRDPKAAGEGHVDPPDNGGNRLVPTVHSRQIEQQGAIMVEPGSPEDMTASAEIAMIPSDTDTSLNWVDVTVTDNTGANITVQLNANLLDISRSSDKKLDTRLERWETPLGPSKRCTGKISLFGGAKPDSPLIADCTKLRNFMSIRRFYFRFNKEEYGNGHATPLAKVDSCHLSWWPWGRDVLVGNMDIDILFTRALALYDPTQTRMRLWGFENCDFADQFGDKWPTKFYIY</sequence>
<feature type="domain" description="Ecp2 effector protein-like" evidence="2">
    <location>
        <begin position="95"/>
        <end position="194"/>
    </location>
</feature>
<dbReference type="Proteomes" id="UP000176998">
    <property type="component" value="Unassembled WGS sequence"/>
</dbReference>
<evidence type="ECO:0000313" key="4">
    <source>
        <dbReference type="Proteomes" id="UP000176998"/>
    </source>
</evidence>
<dbReference type="OrthoDB" id="4810152at2759"/>
<dbReference type="Pfam" id="PF14856">
    <property type="entry name" value="Hce2"/>
    <property type="match status" value="2"/>
</dbReference>
<name>A0A1G4BNW7_9PEZI</name>
<dbReference type="EMBL" id="MJBS01000009">
    <property type="protein sequence ID" value="OHF03003.1"/>
    <property type="molecule type" value="Genomic_DNA"/>
</dbReference>
<gene>
    <name evidence="3" type="ORF">CORC01_01761</name>
</gene>